<keyword evidence="3" id="KW-0695">RNA-directed DNA polymerase</keyword>
<dbReference type="Proteomes" id="UP000237271">
    <property type="component" value="Unassembled WGS sequence"/>
</dbReference>
<dbReference type="InterPro" id="IPR056924">
    <property type="entry name" value="SH3_Tf2-1"/>
</dbReference>
<feature type="compositionally biased region" description="Polar residues" evidence="1">
    <location>
        <begin position="267"/>
        <end position="277"/>
    </location>
</feature>
<keyword evidence="3" id="KW-0548">Nucleotidyltransferase</keyword>
<name>A0A2P4X3V0_9STRA</name>
<feature type="region of interest" description="Disordered" evidence="1">
    <location>
        <begin position="249"/>
        <end position="277"/>
    </location>
</feature>
<dbReference type="InterPro" id="IPR036397">
    <property type="entry name" value="RNaseH_sf"/>
</dbReference>
<dbReference type="OrthoDB" id="116372at2759"/>
<keyword evidence="4" id="KW-1185">Reference proteome</keyword>
<evidence type="ECO:0000313" key="4">
    <source>
        <dbReference type="Proteomes" id="UP000237271"/>
    </source>
</evidence>
<protein>
    <submittedName>
        <fullName evidence="3">Reverse transcriptase</fullName>
    </submittedName>
</protein>
<evidence type="ECO:0000256" key="1">
    <source>
        <dbReference type="SAM" id="MobiDB-lite"/>
    </source>
</evidence>
<dbReference type="PROSITE" id="PS50994">
    <property type="entry name" value="INTEGRASE"/>
    <property type="match status" value="1"/>
</dbReference>
<feature type="domain" description="Integrase catalytic" evidence="2">
    <location>
        <begin position="13"/>
        <end position="104"/>
    </location>
</feature>
<evidence type="ECO:0000259" key="2">
    <source>
        <dbReference type="PROSITE" id="PS50994"/>
    </source>
</evidence>
<keyword evidence="3" id="KW-0808">Transferase</keyword>
<sequence length="472" mass="51802">MSPQPAPFSKTPLQSLPTPSECWKSVSMDFVFGLPRDSKRKTGIVVFVDRFSKMMHLAAVSAQVTSEQTARLFVDMVFKHHGIPSDFVADRDPRFTARFWQEVVDCGSSVDGQTERVNRVLVDLLKSPFHNWSDCLPMGEFVINNLVNASSGHTPFFVNAMRHPHLPSVLGAASRAKQDETANAEDVSVQGTDTQRKYAQTGPAANMQRQHNEPRTGQTCCEQNKVFVPGTDTNKKHAQAGPVAHSYDESVQGTDTKKNHAHAGPVATTSDISVPGTDTLNDTERNGDFGSSVMEFVQERQTVIRFVQDAIAAYVDRHKLNADTTQNLPTHATSAFGTSKLAPRFIGPFTALERHDNAYTLDLPSNMRLHSTFYVGRLKPYLQPESPSSGDSSVTRSLASVRSQQCDREALSGLTRLCDLSLHHAQVLLQSSELCALELLKSLHTGVKGRSRMLSPGLSIWRLSTNGALGDA</sequence>
<dbReference type="GO" id="GO:0015074">
    <property type="term" value="P:DNA integration"/>
    <property type="evidence" value="ECO:0007669"/>
    <property type="project" value="InterPro"/>
</dbReference>
<accession>A0A2P4X3V0</accession>
<reference evidence="3 4" key="1">
    <citation type="journal article" date="2017" name="Genome Biol. Evol.">
        <title>Phytophthora megakarya and P. palmivora, closely related causal agents of cacao black pod rot, underwent increases in genome sizes and gene numbers by different mechanisms.</title>
        <authorList>
            <person name="Ali S.S."/>
            <person name="Shao J."/>
            <person name="Lary D.J."/>
            <person name="Kronmiller B."/>
            <person name="Shen D."/>
            <person name="Strem M.D."/>
            <person name="Amoako-Attah I."/>
            <person name="Akrofi A.Y."/>
            <person name="Begoude B.A."/>
            <person name="Ten Hoopen G.M."/>
            <person name="Coulibaly K."/>
            <person name="Kebe B.I."/>
            <person name="Melnick R.L."/>
            <person name="Guiltinan M.J."/>
            <person name="Tyler B.M."/>
            <person name="Meinhardt L.W."/>
            <person name="Bailey B.A."/>
        </authorList>
    </citation>
    <scope>NUCLEOTIDE SEQUENCE [LARGE SCALE GENOMIC DNA]</scope>
    <source>
        <strain evidence="4">sbr112.9</strain>
    </source>
</reference>
<dbReference type="AlphaFoldDB" id="A0A2P4X3V0"/>
<comment type="caution">
    <text evidence="3">The sequence shown here is derived from an EMBL/GenBank/DDBJ whole genome shotgun (WGS) entry which is preliminary data.</text>
</comment>
<dbReference type="PANTHER" id="PTHR45835">
    <property type="entry name" value="YALI0A06105P"/>
    <property type="match status" value="1"/>
</dbReference>
<organism evidence="3 4">
    <name type="scientific">Phytophthora palmivora</name>
    <dbReference type="NCBI Taxonomy" id="4796"/>
    <lineage>
        <taxon>Eukaryota</taxon>
        <taxon>Sar</taxon>
        <taxon>Stramenopiles</taxon>
        <taxon>Oomycota</taxon>
        <taxon>Peronosporomycetes</taxon>
        <taxon>Peronosporales</taxon>
        <taxon>Peronosporaceae</taxon>
        <taxon>Phytophthora</taxon>
    </lineage>
</organism>
<dbReference type="PANTHER" id="PTHR45835:SF99">
    <property type="entry name" value="CHROMO DOMAIN-CONTAINING PROTEIN-RELATED"/>
    <property type="match status" value="1"/>
</dbReference>
<dbReference type="Gene3D" id="3.30.420.10">
    <property type="entry name" value="Ribonuclease H-like superfamily/Ribonuclease H"/>
    <property type="match status" value="1"/>
</dbReference>
<dbReference type="GO" id="GO:0003964">
    <property type="term" value="F:RNA-directed DNA polymerase activity"/>
    <property type="evidence" value="ECO:0007669"/>
    <property type="project" value="UniProtKB-KW"/>
</dbReference>
<dbReference type="EMBL" id="NCKW01016915">
    <property type="protein sequence ID" value="POM60216.1"/>
    <property type="molecule type" value="Genomic_DNA"/>
</dbReference>
<dbReference type="InterPro" id="IPR012337">
    <property type="entry name" value="RNaseH-like_sf"/>
</dbReference>
<evidence type="ECO:0000313" key="3">
    <source>
        <dbReference type="EMBL" id="POM60216.1"/>
    </source>
</evidence>
<proteinExistence type="predicted"/>
<dbReference type="Pfam" id="PF24626">
    <property type="entry name" value="SH3_Tf2-1"/>
    <property type="match status" value="1"/>
</dbReference>
<dbReference type="InterPro" id="IPR001584">
    <property type="entry name" value="Integrase_cat-core"/>
</dbReference>
<dbReference type="SUPFAM" id="SSF53098">
    <property type="entry name" value="Ribonuclease H-like"/>
    <property type="match status" value="1"/>
</dbReference>
<dbReference type="GO" id="GO:0003676">
    <property type="term" value="F:nucleic acid binding"/>
    <property type="evidence" value="ECO:0007669"/>
    <property type="project" value="InterPro"/>
</dbReference>
<gene>
    <name evidence="3" type="ORF">PHPALM_30949</name>
</gene>